<dbReference type="SUPFAM" id="SSF48264">
    <property type="entry name" value="Cytochrome P450"/>
    <property type="match status" value="1"/>
</dbReference>
<sequence length="408" mass="45915">MDLTDFSPTDPRVLADPYPYYAELRRGPAARYVELDDLWVVSRFEEVGEAIRNPATFSSKALWALFGGVISAREGARPNVREFAAQQPKSLIALDPPEHIPMRRMAAKMFTKRAVDGYARMIRQISEGLVDEMLERRDGGEVDLVEHVLHPLPVWVIADILGIDQDRRSDFRRWSDILIHRLSGQGDSAEERADLKQMIDYFDQLLRERRAERGDDLISLILSENEEAGDLLTDFDMVNFCALLLSAGNETTTNLLGNLFNAFFLYPDQLVRARQLDDLKPVVEEILRWESTVQGVVRLTNSDIRIGEETIPADSIVVLQIGSANRDESRWADAERFDVDRPQLPHFGFGTGIHHCLGAALARLETEIATEVLLSRTAAIEPGAQAPDRTANIILRGFRTMPVVVKPA</sequence>
<dbReference type="Pfam" id="PF00067">
    <property type="entry name" value="p450"/>
    <property type="match status" value="1"/>
</dbReference>
<dbReference type="PROSITE" id="PS00086">
    <property type="entry name" value="CYTOCHROME_P450"/>
    <property type="match status" value="1"/>
</dbReference>
<keyword evidence="2" id="KW-0560">Oxidoreductase</keyword>
<evidence type="ECO:0000256" key="1">
    <source>
        <dbReference type="ARBA" id="ARBA00010617"/>
    </source>
</evidence>
<protein>
    <submittedName>
        <fullName evidence="3">Cytochrome P450</fullName>
    </submittedName>
</protein>
<evidence type="ECO:0000256" key="2">
    <source>
        <dbReference type="RuleBase" id="RU000461"/>
    </source>
</evidence>
<dbReference type="InterPro" id="IPR036396">
    <property type="entry name" value="Cyt_P450_sf"/>
</dbReference>
<dbReference type="Gene3D" id="1.10.630.10">
    <property type="entry name" value="Cytochrome P450"/>
    <property type="match status" value="1"/>
</dbReference>
<comment type="caution">
    <text evidence="3">The sequence shown here is derived from an EMBL/GenBank/DDBJ whole genome shotgun (WGS) entry which is preliminary data.</text>
</comment>
<proteinExistence type="inferred from homology"/>
<keyword evidence="2" id="KW-0479">Metal-binding</keyword>
<keyword evidence="4" id="KW-1185">Reference proteome</keyword>
<accession>A0ABN1ZWB1</accession>
<gene>
    <name evidence="3" type="ORF">GCM10009788_07130</name>
</gene>
<dbReference type="CDD" id="cd20625">
    <property type="entry name" value="CYP164-like"/>
    <property type="match status" value="1"/>
</dbReference>
<dbReference type="InterPro" id="IPR017972">
    <property type="entry name" value="Cyt_P450_CS"/>
</dbReference>
<dbReference type="PANTHER" id="PTHR46696">
    <property type="entry name" value="P450, PUTATIVE (EUROFUNG)-RELATED"/>
    <property type="match status" value="1"/>
</dbReference>
<reference evidence="3 4" key="1">
    <citation type="journal article" date="2019" name="Int. J. Syst. Evol. Microbiol.">
        <title>The Global Catalogue of Microorganisms (GCM) 10K type strain sequencing project: providing services to taxonomists for standard genome sequencing and annotation.</title>
        <authorList>
            <consortium name="The Broad Institute Genomics Platform"/>
            <consortium name="The Broad Institute Genome Sequencing Center for Infectious Disease"/>
            <person name="Wu L."/>
            <person name="Ma J."/>
        </authorList>
    </citation>
    <scope>NUCLEOTIDE SEQUENCE [LARGE SCALE GENOMIC DNA]</scope>
    <source>
        <strain evidence="3 4">JCM 14942</strain>
    </source>
</reference>
<dbReference type="EMBL" id="BAAAOR010000007">
    <property type="protein sequence ID" value="GAA1505985.1"/>
    <property type="molecule type" value="Genomic_DNA"/>
</dbReference>
<dbReference type="InterPro" id="IPR001128">
    <property type="entry name" value="Cyt_P450"/>
</dbReference>
<evidence type="ECO:0000313" key="3">
    <source>
        <dbReference type="EMBL" id="GAA1505985.1"/>
    </source>
</evidence>
<dbReference type="PANTHER" id="PTHR46696:SF1">
    <property type="entry name" value="CYTOCHROME P450 YJIB-RELATED"/>
    <property type="match status" value="1"/>
</dbReference>
<comment type="similarity">
    <text evidence="1 2">Belongs to the cytochrome P450 family.</text>
</comment>
<evidence type="ECO:0000313" key="4">
    <source>
        <dbReference type="Proteomes" id="UP001500842"/>
    </source>
</evidence>
<dbReference type="RefSeq" id="WP_141005173.1">
    <property type="nucleotide sequence ID" value="NZ_BAAAOR010000007.1"/>
</dbReference>
<dbReference type="Proteomes" id="UP001500842">
    <property type="component" value="Unassembled WGS sequence"/>
</dbReference>
<dbReference type="PRINTS" id="PR00359">
    <property type="entry name" value="BP450"/>
</dbReference>
<keyword evidence="2" id="KW-0408">Iron</keyword>
<organism evidence="3 4">
    <name type="scientific">Nocardioides humi</name>
    <dbReference type="NCBI Taxonomy" id="449461"/>
    <lineage>
        <taxon>Bacteria</taxon>
        <taxon>Bacillati</taxon>
        <taxon>Actinomycetota</taxon>
        <taxon>Actinomycetes</taxon>
        <taxon>Propionibacteriales</taxon>
        <taxon>Nocardioidaceae</taxon>
        <taxon>Nocardioides</taxon>
    </lineage>
</organism>
<dbReference type="InterPro" id="IPR002397">
    <property type="entry name" value="Cyt_P450_B"/>
</dbReference>
<keyword evidence="2" id="KW-0503">Monooxygenase</keyword>
<name>A0ABN1ZWB1_9ACTN</name>
<keyword evidence="2" id="KW-0349">Heme</keyword>